<accession>A0A538TAQ9</accession>
<dbReference type="PROSITE" id="PS50987">
    <property type="entry name" value="HTH_ARSR_2"/>
    <property type="match status" value="1"/>
</dbReference>
<dbReference type="InterPro" id="IPR011991">
    <property type="entry name" value="ArsR-like_HTH"/>
</dbReference>
<evidence type="ECO:0000313" key="3">
    <source>
        <dbReference type="Proteomes" id="UP000320913"/>
    </source>
</evidence>
<dbReference type="InterPro" id="IPR036390">
    <property type="entry name" value="WH_DNA-bd_sf"/>
</dbReference>
<dbReference type="SUPFAM" id="SSF46785">
    <property type="entry name" value="Winged helix' DNA-binding domain"/>
    <property type="match status" value="1"/>
</dbReference>
<dbReference type="Gene3D" id="1.10.10.10">
    <property type="entry name" value="Winged helix-like DNA-binding domain superfamily/Winged helix DNA-binding domain"/>
    <property type="match status" value="1"/>
</dbReference>
<dbReference type="InterPro" id="IPR000835">
    <property type="entry name" value="HTH_MarR-typ"/>
</dbReference>
<dbReference type="AlphaFoldDB" id="A0A538TAQ9"/>
<evidence type="ECO:0000259" key="1">
    <source>
        <dbReference type="PROSITE" id="PS50987"/>
    </source>
</evidence>
<dbReference type="EMBL" id="VBOV01000073">
    <property type="protein sequence ID" value="TMQ60722.1"/>
    <property type="molecule type" value="Genomic_DNA"/>
</dbReference>
<dbReference type="InterPro" id="IPR001845">
    <property type="entry name" value="HTH_ArsR_DNA-bd_dom"/>
</dbReference>
<evidence type="ECO:0000313" key="2">
    <source>
        <dbReference type="EMBL" id="TMQ60722.1"/>
    </source>
</evidence>
<feature type="domain" description="HTH arsR-type" evidence="1">
    <location>
        <begin position="1"/>
        <end position="95"/>
    </location>
</feature>
<dbReference type="Pfam" id="PF12802">
    <property type="entry name" value="MarR_2"/>
    <property type="match status" value="1"/>
</dbReference>
<reference evidence="2 3" key="1">
    <citation type="journal article" date="2019" name="Nat. Microbiol.">
        <title>Mediterranean grassland soil C-N compound turnover is dependent on rainfall and depth, and is mediated by genomically divergent microorganisms.</title>
        <authorList>
            <person name="Diamond S."/>
            <person name="Andeer P.F."/>
            <person name="Li Z."/>
            <person name="Crits-Christoph A."/>
            <person name="Burstein D."/>
            <person name="Anantharaman K."/>
            <person name="Lane K.R."/>
            <person name="Thomas B.C."/>
            <person name="Pan C."/>
            <person name="Northen T.R."/>
            <person name="Banfield J.F."/>
        </authorList>
    </citation>
    <scope>NUCLEOTIDE SEQUENCE [LARGE SCALE GENOMIC DNA]</scope>
    <source>
        <strain evidence="2">WS_5</strain>
    </source>
</reference>
<organism evidence="2 3">
    <name type="scientific">Eiseniibacteriota bacterium</name>
    <dbReference type="NCBI Taxonomy" id="2212470"/>
    <lineage>
        <taxon>Bacteria</taxon>
        <taxon>Candidatus Eiseniibacteriota</taxon>
    </lineage>
</organism>
<gene>
    <name evidence="2" type="ORF">E6K75_02685</name>
</gene>
<dbReference type="InterPro" id="IPR036388">
    <property type="entry name" value="WH-like_DNA-bd_sf"/>
</dbReference>
<proteinExistence type="predicted"/>
<sequence>MRVTGNSSPFGSYARTRVLLALQLLGESYARELARMLGISLSGVQKALQSFERDGLIAGRAAGRTRLYRLNPRAFAHRELERYLDRLLESETELRGRAAALRRRPRRTGKPL</sequence>
<dbReference type="CDD" id="cd00090">
    <property type="entry name" value="HTH_ARSR"/>
    <property type="match status" value="1"/>
</dbReference>
<comment type="caution">
    <text evidence="2">The sequence shown here is derived from an EMBL/GenBank/DDBJ whole genome shotgun (WGS) entry which is preliminary data.</text>
</comment>
<protein>
    <submittedName>
        <fullName evidence="2">Winged helix-turn-helix transcriptional regulator</fullName>
    </submittedName>
</protein>
<dbReference type="Proteomes" id="UP000320913">
    <property type="component" value="Unassembled WGS sequence"/>
</dbReference>
<name>A0A538TAQ9_UNCEI</name>
<dbReference type="GO" id="GO:0003700">
    <property type="term" value="F:DNA-binding transcription factor activity"/>
    <property type="evidence" value="ECO:0007669"/>
    <property type="project" value="InterPro"/>
</dbReference>